<name>A0A9P0XCT7_PIEBR</name>
<protein>
    <submittedName>
        <fullName evidence="1">Uncharacterized protein</fullName>
    </submittedName>
</protein>
<evidence type="ECO:0000313" key="1">
    <source>
        <dbReference type="EMBL" id="CAH4033447.1"/>
    </source>
</evidence>
<proteinExistence type="predicted"/>
<dbReference type="AlphaFoldDB" id="A0A9P0XCT7"/>
<accession>A0A9P0XCT7</accession>
<comment type="caution">
    <text evidence="1">The sequence shown here is derived from an EMBL/GenBank/DDBJ whole genome shotgun (WGS) entry which is preliminary data.</text>
</comment>
<sequence length="338" mass="38947">MHSLYPYGAGEIDREIVTTRSGCLANKRNRIETAFGGKLAGTIELHLTRTKWVSSVGDWTLYYPRKYIGSLLGQWEYGNKNMDKQDIKNRNALLSIANEIKKFHLERNVRDKKHLNPIFGEFRLNKTSVKAKTKLLATLKKKLHIACVFAKMLLTIHAKKGINTYELHQVTTVKVKHPTNPECNSRKINHNFTYSTLINMAYNQLCSNKDESRVPEIDKLKEIICHLNTTATMLTQEKSKSENLERKNRFLATKLMLTENHLQNVMNQNDLFKKENLKLVKLINCQNDSALYPSPKLNSVLLNAQHNIKLYLSNMQSLVYDQTNMLKELGSLSKENIK</sequence>
<keyword evidence="2" id="KW-1185">Reference proteome</keyword>
<dbReference type="EMBL" id="CALOZG010000029">
    <property type="protein sequence ID" value="CAH4033447.1"/>
    <property type="molecule type" value="Genomic_DNA"/>
</dbReference>
<reference evidence="1" key="1">
    <citation type="submission" date="2022-05" db="EMBL/GenBank/DDBJ databases">
        <authorList>
            <person name="Okamura Y."/>
        </authorList>
    </citation>
    <scope>NUCLEOTIDE SEQUENCE</scope>
</reference>
<gene>
    <name evidence="1" type="ORF">PIBRA_LOCUS9731</name>
</gene>
<dbReference type="Proteomes" id="UP001152562">
    <property type="component" value="Unassembled WGS sequence"/>
</dbReference>
<organism evidence="1 2">
    <name type="scientific">Pieris brassicae</name>
    <name type="common">White butterfly</name>
    <name type="synonym">Large white butterfly</name>
    <dbReference type="NCBI Taxonomy" id="7116"/>
    <lineage>
        <taxon>Eukaryota</taxon>
        <taxon>Metazoa</taxon>
        <taxon>Ecdysozoa</taxon>
        <taxon>Arthropoda</taxon>
        <taxon>Hexapoda</taxon>
        <taxon>Insecta</taxon>
        <taxon>Pterygota</taxon>
        <taxon>Neoptera</taxon>
        <taxon>Endopterygota</taxon>
        <taxon>Lepidoptera</taxon>
        <taxon>Glossata</taxon>
        <taxon>Ditrysia</taxon>
        <taxon>Papilionoidea</taxon>
        <taxon>Pieridae</taxon>
        <taxon>Pierinae</taxon>
        <taxon>Pieris</taxon>
    </lineage>
</organism>
<evidence type="ECO:0000313" key="2">
    <source>
        <dbReference type="Proteomes" id="UP001152562"/>
    </source>
</evidence>